<organism evidence="2 3">
    <name type="scientific">Quercus lobata</name>
    <name type="common">Valley oak</name>
    <dbReference type="NCBI Taxonomy" id="97700"/>
    <lineage>
        <taxon>Eukaryota</taxon>
        <taxon>Viridiplantae</taxon>
        <taxon>Streptophyta</taxon>
        <taxon>Embryophyta</taxon>
        <taxon>Tracheophyta</taxon>
        <taxon>Spermatophyta</taxon>
        <taxon>Magnoliopsida</taxon>
        <taxon>eudicotyledons</taxon>
        <taxon>Gunneridae</taxon>
        <taxon>Pentapetalae</taxon>
        <taxon>rosids</taxon>
        <taxon>fabids</taxon>
        <taxon>Fagales</taxon>
        <taxon>Fagaceae</taxon>
        <taxon>Quercus</taxon>
    </lineage>
</organism>
<reference evidence="2" key="2">
    <citation type="submission" date="2021-01" db="UniProtKB">
        <authorList>
            <consortium name="EnsemblPlants"/>
        </authorList>
    </citation>
    <scope>IDENTIFICATION</scope>
</reference>
<keyword evidence="3" id="KW-1185">Reference proteome</keyword>
<proteinExistence type="predicted"/>
<feature type="chain" id="PRO_5029662273" evidence="1">
    <location>
        <begin position="27"/>
        <end position="85"/>
    </location>
</feature>
<evidence type="ECO:0000313" key="2">
    <source>
        <dbReference type="EnsemblPlants" id="QL12p039506:mrna:CDS:2"/>
    </source>
</evidence>
<protein>
    <submittedName>
        <fullName evidence="2">Uncharacterized protein</fullName>
    </submittedName>
</protein>
<dbReference type="EnsemblPlants" id="QL12p039506:mrna">
    <property type="protein sequence ID" value="QL12p039506:mrna:CDS:2"/>
    <property type="gene ID" value="QL12p039506"/>
</dbReference>
<dbReference type="EMBL" id="LRBV02000012">
    <property type="status" value="NOT_ANNOTATED_CDS"/>
    <property type="molecule type" value="Genomic_DNA"/>
</dbReference>
<name>A0A7N2N579_QUELO</name>
<accession>A0A7N2N579</accession>
<keyword evidence="1" id="KW-0732">Signal</keyword>
<dbReference type="InParanoid" id="A0A7N2N579"/>
<feature type="signal peptide" evidence="1">
    <location>
        <begin position="1"/>
        <end position="26"/>
    </location>
</feature>
<sequence>MTRGLTFTAVGLTVLIALVLVHPTCCAITAHLWETRVFRRENDDVEEVEVEEERVQRGFYLVFRVFEMRELNEVCVWREEYIVID</sequence>
<dbReference type="Gramene" id="QL12p039506:mrna">
    <property type="protein sequence ID" value="QL12p039506:mrna:CDS:2"/>
    <property type="gene ID" value="QL12p039506"/>
</dbReference>
<reference evidence="2 3" key="1">
    <citation type="journal article" date="2016" name="G3 (Bethesda)">
        <title>First Draft Assembly and Annotation of the Genome of a California Endemic Oak Quercus lobata Nee (Fagaceae).</title>
        <authorList>
            <person name="Sork V.L."/>
            <person name="Fitz-Gibbon S.T."/>
            <person name="Puiu D."/>
            <person name="Crepeau M."/>
            <person name="Gugger P.F."/>
            <person name="Sherman R."/>
            <person name="Stevens K."/>
            <person name="Langley C.H."/>
            <person name="Pellegrini M."/>
            <person name="Salzberg S.L."/>
        </authorList>
    </citation>
    <scope>NUCLEOTIDE SEQUENCE [LARGE SCALE GENOMIC DNA]</scope>
    <source>
        <strain evidence="2 3">cv. SW786</strain>
    </source>
</reference>
<evidence type="ECO:0000313" key="3">
    <source>
        <dbReference type="Proteomes" id="UP000594261"/>
    </source>
</evidence>
<dbReference type="AlphaFoldDB" id="A0A7N2N579"/>
<evidence type="ECO:0000256" key="1">
    <source>
        <dbReference type="SAM" id="SignalP"/>
    </source>
</evidence>
<dbReference type="Proteomes" id="UP000594261">
    <property type="component" value="Chromosome 12"/>
</dbReference>